<evidence type="ECO:0000259" key="3">
    <source>
        <dbReference type="Pfam" id="PF05368"/>
    </source>
</evidence>
<evidence type="ECO:0000256" key="1">
    <source>
        <dbReference type="ARBA" id="ARBA00006328"/>
    </source>
</evidence>
<dbReference type="InterPro" id="IPR036291">
    <property type="entry name" value="NAD(P)-bd_dom_sf"/>
</dbReference>
<dbReference type="PANTHER" id="PTHR42748">
    <property type="entry name" value="NITROGEN METABOLITE REPRESSION PROTEIN NMRA FAMILY MEMBER"/>
    <property type="match status" value="1"/>
</dbReference>
<dbReference type="Pfam" id="PF05368">
    <property type="entry name" value="NmrA"/>
    <property type="match status" value="1"/>
</dbReference>
<sequence>MVIGAAVPLEPGRTRRIFVCGGTGSQGGGAISLLLRHKNTVVRTLTRNAKSNAALQLMSRGVEVIEGDLKDEKPVCEALSGCEGCFASTYSDHDGTEGQCGRNLCAAIIKNQVSLVVFSGGERINVEGMDNKAEIEDLWKRMIAEARKEKGKGWVQPRIVFLHSAFFMENVVAKRGTKRVKVDHDRRHYEFSVPLKQHMRVPMIGGDDIGKVAAAILADPERSLHDTDKIPFPSMWEIKIAGDAVTPQQFVDTFLRLKNRNRSEQDKVTGEYREFSLQFFRSLPIPGARLIVGMYEWYHRGCPGHERDPERCRQRFPMLRSLEQWMIDEGLALIEANAYEDTVWHRLEQAAQSLLIQLYGLWMSVNCFGGGK</sequence>
<dbReference type="InParanoid" id="A0A0G4GVU5"/>
<dbReference type="InterPro" id="IPR008030">
    <property type="entry name" value="NmrA-like"/>
</dbReference>
<dbReference type="Gene3D" id="3.40.50.720">
    <property type="entry name" value="NAD(P)-binding Rossmann-like Domain"/>
    <property type="match status" value="1"/>
</dbReference>
<gene>
    <name evidence="4" type="ORF">Vbra_18851</name>
</gene>
<evidence type="ECO:0000313" key="5">
    <source>
        <dbReference type="Proteomes" id="UP000041254"/>
    </source>
</evidence>
<evidence type="ECO:0000313" key="4">
    <source>
        <dbReference type="EMBL" id="CEM35089.1"/>
    </source>
</evidence>
<keyword evidence="2" id="KW-0521">NADP</keyword>
<dbReference type="OrthoDB" id="300709at2759"/>
<reference evidence="4 5" key="1">
    <citation type="submission" date="2014-11" db="EMBL/GenBank/DDBJ databases">
        <authorList>
            <person name="Zhu J."/>
            <person name="Qi W."/>
            <person name="Song R."/>
        </authorList>
    </citation>
    <scope>NUCLEOTIDE SEQUENCE [LARGE SCALE GENOMIC DNA]</scope>
</reference>
<accession>A0A0G4GVU5</accession>
<organism evidence="4 5">
    <name type="scientific">Vitrella brassicaformis (strain CCMP3155)</name>
    <dbReference type="NCBI Taxonomy" id="1169540"/>
    <lineage>
        <taxon>Eukaryota</taxon>
        <taxon>Sar</taxon>
        <taxon>Alveolata</taxon>
        <taxon>Colpodellida</taxon>
        <taxon>Vitrellaceae</taxon>
        <taxon>Vitrella</taxon>
    </lineage>
</organism>
<dbReference type="AlphaFoldDB" id="A0A0G4GVU5"/>
<dbReference type="VEuPathDB" id="CryptoDB:Vbra_18851"/>
<keyword evidence="5" id="KW-1185">Reference proteome</keyword>
<proteinExistence type="inferred from homology"/>
<dbReference type="PANTHER" id="PTHR42748:SF7">
    <property type="entry name" value="NMRA LIKE REDOX SENSOR 1-RELATED"/>
    <property type="match status" value="1"/>
</dbReference>
<dbReference type="Gene3D" id="3.90.25.10">
    <property type="entry name" value="UDP-galactose 4-epimerase, domain 1"/>
    <property type="match status" value="1"/>
</dbReference>
<dbReference type="EMBL" id="CDMY01000840">
    <property type="protein sequence ID" value="CEM35089.1"/>
    <property type="molecule type" value="Genomic_DNA"/>
</dbReference>
<name>A0A0G4GVU5_VITBC</name>
<dbReference type="Proteomes" id="UP000041254">
    <property type="component" value="Unassembled WGS sequence"/>
</dbReference>
<protein>
    <recommendedName>
        <fullName evidence="3">NmrA-like domain-containing protein</fullName>
    </recommendedName>
</protein>
<feature type="domain" description="NmrA-like" evidence="3">
    <location>
        <begin position="14"/>
        <end position="259"/>
    </location>
</feature>
<comment type="similarity">
    <text evidence="1">Belongs to the NmrA-type oxidoreductase family.</text>
</comment>
<dbReference type="SUPFAM" id="SSF51735">
    <property type="entry name" value="NAD(P)-binding Rossmann-fold domains"/>
    <property type="match status" value="1"/>
</dbReference>
<evidence type="ECO:0000256" key="2">
    <source>
        <dbReference type="ARBA" id="ARBA00022857"/>
    </source>
</evidence>
<dbReference type="InterPro" id="IPR051164">
    <property type="entry name" value="NmrA-like_oxidored"/>
</dbReference>
<dbReference type="OMA" id="ANHPFDA"/>